<organism evidence="9 10">
    <name type="scientific">Epicoccum nigrum</name>
    <name type="common">Soil fungus</name>
    <name type="synonym">Epicoccum purpurascens</name>
    <dbReference type="NCBI Taxonomy" id="105696"/>
    <lineage>
        <taxon>Eukaryota</taxon>
        <taxon>Fungi</taxon>
        <taxon>Dikarya</taxon>
        <taxon>Ascomycota</taxon>
        <taxon>Pezizomycotina</taxon>
        <taxon>Dothideomycetes</taxon>
        <taxon>Pleosporomycetidae</taxon>
        <taxon>Pleosporales</taxon>
        <taxon>Pleosporineae</taxon>
        <taxon>Didymellaceae</taxon>
        <taxon>Epicoccum</taxon>
    </lineage>
</organism>
<feature type="compositionally biased region" description="Basic residues" evidence="8">
    <location>
        <begin position="273"/>
        <end position="289"/>
    </location>
</feature>
<keyword evidence="4" id="KW-0805">Transcription regulation</keyword>
<evidence type="ECO:0000313" key="9">
    <source>
        <dbReference type="EMBL" id="OSS52678.1"/>
    </source>
</evidence>
<evidence type="ECO:0000256" key="6">
    <source>
        <dbReference type="ARBA" id="ARBA00023242"/>
    </source>
</evidence>
<accession>A0A1Y2MBR2</accession>
<evidence type="ECO:0000313" key="10">
    <source>
        <dbReference type="Proteomes" id="UP000193240"/>
    </source>
</evidence>
<dbReference type="GO" id="GO:0035267">
    <property type="term" value="C:NuA4 histone acetyltransferase complex"/>
    <property type="evidence" value="ECO:0007669"/>
    <property type="project" value="TreeGrafter"/>
</dbReference>
<comment type="similarity">
    <text evidence="2">Belongs to the EAF7 family.</text>
</comment>
<name>A0A1Y2MBR2_EPING</name>
<feature type="compositionally biased region" description="Basic and acidic residues" evidence="8">
    <location>
        <begin position="179"/>
        <end position="191"/>
    </location>
</feature>
<evidence type="ECO:0008006" key="11">
    <source>
        <dbReference type="Google" id="ProtNLM"/>
    </source>
</evidence>
<gene>
    <name evidence="9" type="ORF">B5807_02626</name>
</gene>
<dbReference type="AlphaFoldDB" id="A0A1Y2MBR2"/>
<dbReference type="STRING" id="105696.A0A1Y2MBR2"/>
<keyword evidence="5" id="KW-0804">Transcription</keyword>
<dbReference type="GO" id="GO:0006357">
    <property type="term" value="P:regulation of transcription by RNA polymerase II"/>
    <property type="evidence" value="ECO:0007669"/>
    <property type="project" value="TreeGrafter"/>
</dbReference>
<feature type="compositionally biased region" description="Acidic residues" evidence="8">
    <location>
        <begin position="237"/>
        <end position="267"/>
    </location>
</feature>
<comment type="function">
    <text evidence="7">Component of the NuA4 histone acetyltransferase complex which is involved in transcriptional activation of selected genes principally by acetylation of nucleosomal histone H4 and H2A. The NuA4 complex is also involved in DNA repair.</text>
</comment>
<keyword evidence="3" id="KW-0156">Chromatin regulator</keyword>
<feature type="region of interest" description="Disordered" evidence="8">
    <location>
        <begin position="1"/>
        <end position="39"/>
    </location>
</feature>
<evidence type="ECO:0000256" key="2">
    <source>
        <dbReference type="ARBA" id="ARBA00007117"/>
    </source>
</evidence>
<dbReference type="Proteomes" id="UP000193240">
    <property type="component" value="Unassembled WGS sequence"/>
</dbReference>
<feature type="compositionally biased region" description="Polar residues" evidence="8">
    <location>
        <begin position="22"/>
        <end position="31"/>
    </location>
</feature>
<dbReference type="PANTHER" id="PTHR13581">
    <property type="entry name" value="MRG-BINDING PROTEIN"/>
    <property type="match status" value="1"/>
</dbReference>
<evidence type="ECO:0000256" key="5">
    <source>
        <dbReference type="ARBA" id="ARBA00023163"/>
    </source>
</evidence>
<dbReference type="GO" id="GO:0005634">
    <property type="term" value="C:nucleus"/>
    <property type="evidence" value="ECO:0007669"/>
    <property type="project" value="UniProtKB-SubCell"/>
</dbReference>
<feature type="region of interest" description="Disordered" evidence="8">
    <location>
        <begin position="176"/>
        <end position="289"/>
    </location>
</feature>
<comment type="subcellular location">
    <subcellularLocation>
        <location evidence="1">Nucleus</location>
    </subcellularLocation>
</comment>
<evidence type="ECO:0000256" key="7">
    <source>
        <dbReference type="ARBA" id="ARBA00025178"/>
    </source>
</evidence>
<evidence type="ECO:0000256" key="1">
    <source>
        <dbReference type="ARBA" id="ARBA00004123"/>
    </source>
</evidence>
<dbReference type="GO" id="GO:0006325">
    <property type="term" value="P:chromatin organization"/>
    <property type="evidence" value="ECO:0007669"/>
    <property type="project" value="UniProtKB-KW"/>
</dbReference>
<dbReference type="InParanoid" id="A0A1Y2MBR2"/>
<keyword evidence="10" id="KW-1185">Reference proteome</keyword>
<keyword evidence="6" id="KW-0539">Nucleus</keyword>
<evidence type="ECO:0000256" key="4">
    <source>
        <dbReference type="ARBA" id="ARBA00023015"/>
    </source>
</evidence>
<evidence type="ECO:0000256" key="3">
    <source>
        <dbReference type="ARBA" id="ARBA00022853"/>
    </source>
</evidence>
<proteinExistence type="inferred from homology"/>
<dbReference type="EMBL" id="KZ107839">
    <property type="protein sequence ID" value="OSS52678.1"/>
    <property type="molecule type" value="Genomic_DNA"/>
</dbReference>
<dbReference type="InterPro" id="IPR012423">
    <property type="entry name" value="Eaf7/MRGBP"/>
</dbReference>
<dbReference type="PANTHER" id="PTHR13581:SF5">
    <property type="entry name" value="MRG_MORF4L-BINDING PROTEIN"/>
    <property type="match status" value="1"/>
</dbReference>
<protein>
    <recommendedName>
        <fullName evidence="11">CT20-domain-containing protein</fullName>
    </recommendedName>
</protein>
<reference evidence="9 10" key="1">
    <citation type="journal article" date="2017" name="Genome Announc.">
        <title>Genome sequence of the saprophytic ascomycete Epicoccum nigrum ICMP 19927 strain isolated from New Zealand.</title>
        <authorList>
            <person name="Fokin M."/>
            <person name="Fleetwood D."/>
            <person name="Weir B.S."/>
            <person name="Villas-Boas S.G."/>
        </authorList>
    </citation>
    <scope>NUCLEOTIDE SEQUENCE [LARGE SCALE GENOMIC DNA]</scope>
    <source>
        <strain evidence="9 10">ICMP 19927</strain>
    </source>
</reference>
<sequence length="289" mass="32089">MPPRKKAKASAASTPLGDGQPGTPQAPNALSQDELLNDPWEDEQEIQLLKSMMKWKPTGLHKHFRMISIHNDMTSHGFAGEKAPHTRIPGIWKKLDQLYDLETLDARENEFTFGDSPDPTHRDDDELLPHFELPEDEFGEMMWRSRFRDSESPGKSSPPLVPIEDQKALYMPDMGLLKDLPDGVHSHREESAAQATPPPKKSTRASRSAVKSGKGVKAGAGAGPAVKTSKALSTVSDSEEDEEENDDDDDEESSSESGDEEEEEEDSAPTTRRTNRAKAKPAPRRTRKR</sequence>
<dbReference type="Pfam" id="PF07904">
    <property type="entry name" value="Eaf7"/>
    <property type="match status" value="1"/>
</dbReference>
<evidence type="ECO:0000256" key="8">
    <source>
        <dbReference type="SAM" id="MobiDB-lite"/>
    </source>
</evidence>
<dbReference type="OMA" id="QHTRIPY"/>